<dbReference type="Proteomes" id="UP000816034">
    <property type="component" value="Unassembled WGS sequence"/>
</dbReference>
<evidence type="ECO:0000313" key="2">
    <source>
        <dbReference type="Proteomes" id="UP000816034"/>
    </source>
</evidence>
<dbReference type="InterPro" id="IPR036322">
    <property type="entry name" value="WD40_repeat_dom_sf"/>
</dbReference>
<dbReference type="InterPro" id="IPR001680">
    <property type="entry name" value="WD40_rpt"/>
</dbReference>
<sequence length="390" mass="44164">MSFATSSSSFTLPFSENFHPNGQDILQMQKEFLTRPFKIICLESLQISSQQHYILLGDDNGRLLIFDFSKLEFVSICEIHHSAIQSIQIRFQINEEMDEDTLDPLTTNPITCLDNNPRECFIYTASHQSIKVWKFKDLLMKSQNPIFTITPSLYKDSTENSHHGEIINCMKLVDPLIYIGFDNGYIYGIDMNTTKLEHVTRITSNNNGQICGVAIHSIQSHVNQNTQLFVGCADGLIRIVHSSLGNVSTTIIDPFGFSTSGISTCNFSLDEPNGHWLLASSMDTNFMSLYSVKFDLSKPARIIMSGKTSDVKIAKDCMVSLGGANVYYWNRDGTLQLKLETHLEHLYSIIEMEDLNPRLLVVIGVLNFENYLITISATQRHILHKIRIPH</sequence>
<dbReference type="Gene3D" id="2.130.10.10">
    <property type="entry name" value="YVTN repeat-like/Quinoprotein amine dehydrogenase"/>
    <property type="match status" value="1"/>
</dbReference>
<dbReference type="SUPFAM" id="SSF50978">
    <property type="entry name" value="WD40 repeat-like"/>
    <property type="match status" value="1"/>
</dbReference>
<protein>
    <submittedName>
        <fullName evidence="1">Uncharacterized protein</fullName>
    </submittedName>
</protein>
<dbReference type="RefSeq" id="XP_044550534.1">
    <property type="nucleotide sequence ID" value="XM_044691687.1"/>
</dbReference>
<gene>
    <name evidence="1" type="ORF">C9374_002286</name>
</gene>
<dbReference type="EMBL" id="PYSW02000015">
    <property type="protein sequence ID" value="KAG2386542.1"/>
    <property type="molecule type" value="Genomic_DNA"/>
</dbReference>
<organism evidence="1 2">
    <name type="scientific">Naegleria lovaniensis</name>
    <name type="common">Amoeba</name>
    <dbReference type="NCBI Taxonomy" id="51637"/>
    <lineage>
        <taxon>Eukaryota</taxon>
        <taxon>Discoba</taxon>
        <taxon>Heterolobosea</taxon>
        <taxon>Tetramitia</taxon>
        <taxon>Eutetramitia</taxon>
        <taxon>Vahlkampfiidae</taxon>
        <taxon>Naegleria</taxon>
    </lineage>
</organism>
<dbReference type="InterPro" id="IPR015943">
    <property type="entry name" value="WD40/YVTN_repeat-like_dom_sf"/>
</dbReference>
<comment type="caution">
    <text evidence="1">The sequence shown here is derived from an EMBL/GenBank/DDBJ whole genome shotgun (WGS) entry which is preliminary data.</text>
</comment>
<name>A0AA88GPL6_NAELO</name>
<evidence type="ECO:0000313" key="1">
    <source>
        <dbReference type="EMBL" id="KAG2386542.1"/>
    </source>
</evidence>
<keyword evidence="2" id="KW-1185">Reference proteome</keyword>
<proteinExistence type="predicted"/>
<accession>A0AA88GPL6</accession>
<reference evidence="1 2" key="1">
    <citation type="journal article" date="2018" name="BMC Genomics">
        <title>The genome of Naegleria lovaniensis, the basis for a comparative approach to unravel pathogenicity factors of the human pathogenic amoeba N. fowleri.</title>
        <authorList>
            <person name="Liechti N."/>
            <person name="Schurch N."/>
            <person name="Bruggmann R."/>
            <person name="Wittwer M."/>
        </authorList>
    </citation>
    <scope>NUCLEOTIDE SEQUENCE [LARGE SCALE GENOMIC DNA]</scope>
    <source>
        <strain evidence="1 2">ATCC 30569</strain>
    </source>
</reference>
<dbReference type="AlphaFoldDB" id="A0AA88GPL6"/>
<dbReference type="Pfam" id="PF00400">
    <property type="entry name" value="WD40"/>
    <property type="match status" value="1"/>
</dbReference>
<dbReference type="GeneID" id="68094742"/>